<name>A0A2R6C5C7_9ARCH</name>
<organism evidence="1 2">
    <name type="scientific">Candidatus Marsarchaeota G2 archaeon BE_D</name>
    <dbReference type="NCBI Taxonomy" id="1978158"/>
    <lineage>
        <taxon>Archaea</taxon>
        <taxon>Candidatus Marsarchaeota</taxon>
        <taxon>Candidatus Marsarchaeota group 2</taxon>
    </lineage>
</organism>
<dbReference type="Proteomes" id="UP000242015">
    <property type="component" value="Unassembled WGS sequence"/>
</dbReference>
<sequence>MVDCLNVRTIFSLTRISTFCVEIEEALKVLDELLQAVGTEWAQEAILEVVSNYGKQAVMPGDVTVGVLTIVVSKNAVEYAGVMDQRFLSGIRSVCEANGYTLSVSG</sequence>
<proteinExistence type="predicted"/>
<dbReference type="EMBL" id="NEXF01000596">
    <property type="protein sequence ID" value="PSO06109.1"/>
    <property type="molecule type" value="Genomic_DNA"/>
</dbReference>
<protein>
    <submittedName>
        <fullName evidence="1">Uncharacterized protein</fullName>
    </submittedName>
</protein>
<evidence type="ECO:0000313" key="1">
    <source>
        <dbReference type="EMBL" id="PSO06109.1"/>
    </source>
</evidence>
<dbReference type="InterPro" id="IPR038394">
    <property type="entry name" value="TA0956_sf"/>
</dbReference>
<comment type="caution">
    <text evidence="1">The sequence shown here is derived from an EMBL/GenBank/DDBJ whole genome shotgun (WGS) entry which is preliminary data.</text>
</comment>
<dbReference type="AlphaFoldDB" id="A0A2R6C5C7"/>
<accession>A0A2R6C5C7</accession>
<evidence type="ECO:0000313" key="2">
    <source>
        <dbReference type="Proteomes" id="UP000242015"/>
    </source>
</evidence>
<gene>
    <name evidence="1" type="ORF">B9Q04_17740</name>
</gene>
<reference evidence="1 2" key="1">
    <citation type="submission" date="2017-04" db="EMBL/GenBank/DDBJ databases">
        <title>Novel microbial lineages endemic to geothermal iron-oxide mats fill important gaps in the evolutionary history of Archaea.</title>
        <authorList>
            <person name="Jay Z.J."/>
            <person name="Beam J.P."/>
            <person name="Dlakic M."/>
            <person name="Rusch D.B."/>
            <person name="Kozubal M.A."/>
            <person name="Inskeep W.P."/>
        </authorList>
    </citation>
    <scope>NUCLEOTIDE SEQUENCE [LARGE SCALE GENOMIC DNA]</scope>
    <source>
        <strain evidence="1">BE_D</strain>
    </source>
</reference>
<dbReference type="Gene3D" id="3.30.420.600">
    <property type="entry name" value="Thermoplasma acidophilum protein TA0956"/>
    <property type="match status" value="1"/>
</dbReference>